<sequence length="286" mass="30543">MNEKPTLNIQTNIVGPSDDEVPDILLQICARVRSDLAKKSQITPLKEMAAKAGDVKTPSRGFAAALKEKTAKHQIGLIAETKKASPSAGLLCSHYNPALIAQEYQKAGAACISVLTEGSSFGGSVEDLIKVKEACSLPVLRKDFILDPWQVHESRLVGADCILLIMAVLKDEEVQALAELAGALGMDVLIEVHNEQELNRALVFDTALVGINNRNLSTLEIDIATTEKLAPQVPPDKIIVSESGIKTHEDVVRLQKVGASGFLVGESLLKQKDRGAAVAALLGKAE</sequence>
<evidence type="ECO:0000313" key="12">
    <source>
        <dbReference type="EMBL" id="QNT78718.1"/>
    </source>
</evidence>
<keyword evidence="9 10" id="KW-0456">Lyase</keyword>
<dbReference type="InterPro" id="IPR011060">
    <property type="entry name" value="RibuloseP-bd_barrel"/>
</dbReference>
<keyword evidence="6 10" id="KW-0210">Decarboxylase</keyword>
<evidence type="ECO:0000256" key="5">
    <source>
        <dbReference type="ARBA" id="ARBA00022605"/>
    </source>
</evidence>
<dbReference type="Gene3D" id="3.20.20.70">
    <property type="entry name" value="Aldolase class I"/>
    <property type="match status" value="1"/>
</dbReference>
<keyword evidence="8 10" id="KW-0057">Aromatic amino acid biosynthesis</keyword>
<proteinExistence type="inferred from homology"/>
<dbReference type="CDD" id="cd00331">
    <property type="entry name" value="IGPS"/>
    <property type="match status" value="1"/>
</dbReference>
<dbReference type="InterPro" id="IPR013798">
    <property type="entry name" value="Indole-3-glycerol_P_synth_dom"/>
</dbReference>
<evidence type="ECO:0000256" key="4">
    <source>
        <dbReference type="ARBA" id="ARBA00018080"/>
    </source>
</evidence>
<dbReference type="PANTHER" id="PTHR22854">
    <property type="entry name" value="TRYPTOPHAN BIOSYNTHESIS PROTEIN"/>
    <property type="match status" value="1"/>
</dbReference>
<keyword evidence="7 10" id="KW-0822">Tryptophan biosynthesis</keyword>
<protein>
    <recommendedName>
        <fullName evidence="4 10">Indole-3-glycerol phosphate synthase</fullName>
        <shortName evidence="10">IGPS</shortName>
        <ecNumber evidence="3 10">4.1.1.48</ecNumber>
    </recommendedName>
</protein>
<evidence type="ECO:0000256" key="8">
    <source>
        <dbReference type="ARBA" id="ARBA00023141"/>
    </source>
</evidence>
<dbReference type="NCBIfam" id="NF001373">
    <property type="entry name" value="PRK00278.1-6"/>
    <property type="match status" value="1"/>
</dbReference>
<gene>
    <name evidence="10 12" type="primary">trpC</name>
    <name evidence="12" type="ORF">JGUZn3_14950</name>
</gene>
<dbReference type="Pfam" id="PF00218">
    <property type="entry name" value="IGPS"/>
    <property type="match status" value="1"/>
</dbReference>
<evidence type="ECO:0000256" key="9">
    <source>
        <dbReference type="ARBA" id="ARBA00023239"/>
    </source>
</evidence>
<organism evidence="12 13">
    <name type="scientific">Entomobacter blattae</name>
    <dbReference type="NCBI Taxonomy" id="2762277"/>
    <lineage>
        <taxon>Bacteria</taxon>
        <taxon>Pseudomonadati</taxon>
        <taxon>Pseudomonadota</taxon>
        <taxon>Alphaproteobacteria</taxon>
        <taxon>Acetobacterales</taxon>
        <taxon>Acetobacteraceae</taxon>
        <taxon>Entomobacter</taxon>
    </lineage>
</organism>
<dbReference type="EMBL" id="CP060244">
    <property type="protein sequence ID" value="QNT78718.1"/>
    <property type="molecule type" value="Genomic_DNA"/>
</dbReference>
<dbReference type="UniPathway" id="UPA00035">
    <property type="reaction ID" value="UER00043"/>
</dbReference>
<dbReference type="KEGG" id="ebla:JGUZn3_14950"/>
<dbReference type="Proteomes" id="UP000516349">
    <property type="component" value="Chromosome"/>
</dbReference>
<evidence type="ECO:0000256" key="3">
    <source>
        <dbReference type="ARBA" id="ARBA00012362"/>
    </source>
</evidence>
<evidence type="ECO:0000256" key="1">
    <source>
        <dbReference type="ARBA" id="ARBA00001633"/>
    </source>
</evidence>
<evidence type="ECO:0000313" key="13">
    <source>
        <dbReference type="Proteomes" id="UP000516349"/>
    </source>
</evidence>
<comment type="pathway">
    <text evidence="2 10">Amino-acid biosynthesis; L-tryptophan biosynthesis; L-tryptophan from chorismate: step 4/5.</text>
</comment>
<keyword evidence="5 10" id="KW-0028">Amino-acid biosynthesis</keyword>
<dbReference type="GO" id="GO:0004425">
    <property type="term" value="F:indole-3-glycerol-phosphate synthase activity"/>
    <property type="evidence" value="ECO:0007669"/>
    <property type="project" value="UniProtKB-UniRule"/>
</dbReference>
<dbReference type="HAMAP" id="MF_00134_B">
    <property type="entry name" value="IGPS_B"/>
    <property type="match status" value="1"/>
</dbReference>
<dbReference type="HAMAP" id="MF_00134_A">
    <property type="entry name" value="IGPS_A"/>
    <property type="match status" value="1"/>
</dbReference>
<accession>A0A7H1NSF8</accession>
<reference evidence="12 13" key="1">
    <citation type="submission" date="2020-08" db="EMBL/GenBank/DDBJ databases">
        <title>Complete genome sequence of Entomobacter blattae G55GP.</title>
        <authorList>
            <person name="Poehlein A."/>
            <person name="Guzman J."/>
            <person name="Daniel R."/>
            <person name="Vilcinskas A."/>
        </authorList>
    </citation>
    <scope>NUCLEOTIDE SEQUENCE [LARGE SCALE GENOMIC DNA]</scope>
    <source>
        <strain evidence="12 13">G55GP</strain>
    </source>
</reference>
<evidence type="ECO:0000259" key="11">
    <source>
        <dbReference type="Pfam" id="PF00218"/>
    </source>
</evidence>
<evidence type="ECO:0000256" key="7">
    <source>
        <dbReference type="ARBA" id="ARBA00022822"/>
    </source>
</evidence>
<evidence type="ECO:0000256" key="10">
    <source>
        <dbReference type="HAMAP-Rule" id="MF_00134"/>
    </source>
</evidence>
<name>A0A7H1NSF8_9PROT</name>
<keyword evidence="13" id="KW-1185">Reference proteome</keyword>
<dbReference type="FunFam" id="3.20.20.70:FF:000024">
    <property type="entry name" value="Indole-3-glycerol phosphate synthase"/>
    <property type="match status" value="1"/>
</dbReference>
<dbReference type="SUPFAM" id="SSF51366">
    <property type="entry name" value="Ribulose-phoshate binding barrel"/>
    <property type="match status" value="1"/>
</dbReference>
<dbReference type="InterPro" id="IPR045186">
    <property type="entry name" value="Indole-3-glycerol_P_synth"/>
</dbReference>
<dbReference type="EC" id="4.1.1.48" evidence="3 10"/>
<dbReference type="GO" id="GO:0004640">
    <property type="term" value="F:phosphoribosylanthranilate isomerase activity"/>
    <property type="evidence" value="ECO:0007669"/>
    <property type="project" value="TreeGrafter"/>
</dbReference>
<dbReference type="GO" id="GO:0000162">
    <property type="term" value="P:L-tryptophan biosynthetic process"/>
    <property type="evidence" value="ECO:0007669"/>
    <property type="project" value="UniProtKB-UniRule"/>
</dbReference>
<evidence type="ECO:0000256" key="6">
    <source>
        <dbReference type="ARBA" id="ARBA00022793"/>
    </source>
</evidence>
<dbReference type="NCBIfam" id="NF001377">
    <property type="entry name" value="PRK00278.2-4"/>
    <property type="match status" value="1"/>
</dbReference>
<dbReference type="PANTHER" id="PTHR22854:SF2">
    <property type="entry name" value="INDOLE-3-GLYCEROL-PHOSPHATE SYNTHASE"/>
    <property type="match status" value="1"/>
</dbReference>
<dbReference type="InterPro" id="IPR013785">
    <property type="entry name" value="Aldolase_TIM"/>
</dbReference>
<comment type="similarity">
    <text evidence="10">Belongs to the TrpC family.</text>
</comment>
<dbReference type="AlphaFoldDB" id="A0A7H1NSF8"/>
<comment type="catalytic activity">
    <reaction evidence="1 10">
        <text>1-(2-carboxyphenylamino)-1-deoxy-D-ribulose 5-phosphate + H(+) = (1S,2R)-1-C-(indol-3-yl)glycerol 3-phosphate + CO2 + H2O</text>
        <dbReference type="Rhea" id="RHEA:23476"/>
        <dbReference type="ChEBI" id="CHEBI:15377"/>
        <dbReference type="ChEBI" id="CHEBI:15378"/>
        <dbReference type="ChEBI" id="CHEBI:16526"/>
        <dbReference type="ChEBI" id="CHEBI:58613"/>
        <dbReference type="ChEBI" id="CHEBI:58866"/>
        <dbReference type="EC" id="4.1.1.48"/>
    </reaction>
</comment>
<feature type="domain" description="Indole-3-glycerol phosphate synthase" evidence="11">
    <location>
        <begin position="27"/>
        <end position="281"/>
    </location>
</feature>
<dbReference type="RefSeq" id="WP_203412959.1">
    <property type="nucleotide sequence ID" value="NZ_CP060244.1"/>
</dbReference>
<evidence type="ECO:0000256" key="2">
    <source>
        <dbReference type="ARBA" id="ARBA00004696"/>
    </source>
</evidence>